<dbReference type="InterPro" id="IPR002696">
    <property type="entry name" value="Membr_insert_effic_factor_YidD"/>
</dbReference>
<dbReference type="SMART" id="SM01234">
    <property type="entry name" value="Haemolytic"/>
    <property type="match status" value="1"/>
</dbReference>
<evidence type="ECO:0000313" key="2">
    <source>
        <dbReference type="Proteomes" id="UP000231673"/>
    </source>
</evidence>
<dbReference type="EMBL" id="PFGW01000027">
    <property type="protein sequence ID" value="PIW74702.1"/>
    <property type="molecule type" value="Genomic_DNA"/>
</dbReference>
<dbReference type="NCBIfam" id="TIGR00278">
    <property type="entry name" value="membrane protein insertion efficiency factor YidD"/>
    <property type="match status" value="1"/>
</dbReference>
<reference evidence="2" key="1">
    <citation type="submission" date="2017-09" db="EMBL/GenBank/DDBJ databases">
        <title>Depth-based differentiation of microbial function through sediment-hosted aquifers and enrichment of novel symbionts in the deep terrestrial subsurface.</title>
        <authorList>
            <person name="Probst A.J."/>
            <person name="Ladd B."/>
            <person name="Jarett J.K."/>
            <person name="Geller-Mcgrath D.E."/>
            <person name="Sieber C.M.K."/>
            <person name="Emerson J.B."/>
            <person name="Anantharaman K."/>
            <person name="Thomas B.C."/>
            <person name="Malmstrom R."/>
            <person name="Stieglmeier M."/>
            <person name="Klingl A."/>
            <person name="Woyke T."/>
            <person name="Ryan C.M."/>
            <person name="Banfield J.F."/>
        </authorList>
    </citation>
    <scope>NUCLEOTIDE SEQUENCE [LARGE SCALE GENOMIC DNA]</scope>
</reference>
<dbReference type="Pfam" id="PF01809">
    <property type="entry name" value="YidD"/>
    <property type="match status" value="1"/>
</dbReference>
<sequence length="66" mass="7509">MKSVILFLIKLYQKTISPDHGVFPVLRLLGQCRHQPTCSEYACRAIEKEGVLKGIWLGIKRIATCH</sequence>
<dbReference type="PANTHER" id="PTHR33383:SF1">
    <property type="entry name" value="MEMBRANE PROTEIN INSERTION EFFICIENCY FACTOR-RELATED"/>
    <property type="match status" value="1"/>
</dbReference>
<gene>
    <name evidence="1" type="primary">yidD</name>
    <name evidence="1" type="ORF">CO003_01365</name>
</gene>
<protein>
    <submittedName>
        <fullName evidence="1">Membrane protein insertion efficiency factor YidD</fullName>
    </submittedName>
</protein>
<accession>A0A2M7IDU1</accession>
<dbReference type="Proteomes" id="UP000231673">
    <property type="component" value="Unassembled WGS sequence"/>
</dbReference>
<dbReference type="PANTHER" id="PTHR33383">
    <property type="entry name" value="MEMBRANE PROTEIN INSERTION EFFICIENCY FACTOR-RELATED"/>
    <property type="match status" value="1"/>
</dbReference>
<proteinExistence type="predicted"/>
<dbReference type="AlphaFoldDB" id="A0A2M7IDU1"/>
<name>A0A2M7IDU1_9BACT</name>
<evidence type="ECO:0000313" key="1">
    <source>
        <dbReference type="EMBL" id="PIW74702.1"/>
    </source>
</evidence>
<organism evidence="1 2">
    <name type="scientific">Candidatus Portnoybacteria bacterium CG_4_8_14_3_um_filter_44_15</name>
    <dbReference type="NCBI Taxonomy" id="1974803"/>
    <lineage>
        <taxon>Bacteria</taxon>
        <taxon>Candidatus Portnoyibacteriota</taxon>
    </lineage>
</organism>
<comment type="caution">
    <text evidence="1">The sequence shown here is derived from an EMBL/GenBank/DDBJ whole genome shotgun (WGS) entry which is preliminary data.</text>
</comment>